<dbReference type="GO" id="GO:0071978">
    <property type="term" value="P:bacterial-type flagellum-dependent swarming motility"/>
    <property type="evidence" value="ECO:0007669"/>
    <property type="project" value="InterPro"/>
</dbReference>
<dbReference type="AlphaFoldDB" id="A0A547PAA5"/>
<dbReference type="RefSeq" id="WP_142787346.1">
    <property type="nucleotide sequence ID" value="NZ_VHJK01000001.1"/>
</dbReference>
<feature type="domain" description="MotA/TolQ/ExbB proton channel" evidence="8">
    <location>
        <begin position="95"/>
        <end position="197"/>
    </location>
</feature>
<evidence type="ECO:0000259" key="8">
    <source>
        <dbReference type="Pfam" id="PF01618"/>
    </source>
</evidence>
<dbReference type="GO" id="GO:0005886">
    <property type="term" value="C:plasma membrane"/>
    <property type="evidence" value="ECO:0007669"/>
    <property type="project" value="UniProtKB-SubCell"/>
</dbReference>
<evidence type="ECO:0000256" key="7">
    <source>
        <dbReference type="SAM" id="Phobius"/>
    </source>
</evidence>
<dbReference type="GO" id="GO:0015031">
    <property type="term" value="P:protein transport"/>
    <property type="evidence" value="ECO:0007669"/>
    <property type="project" value="UniProtKB-KW"/>
</dbReference>
<evidence type="ECO:0000313" key="10">
    <source>
        <dbReference type="Proteomes" id="UP000316343"/>
    </source>
</evidence>
<dbReference type="Pfam" id="PF01618">
    <property type="entry name" value="MotA_ExbB"/>
    <property type="match status" value="1"/>
</dbReference>
<feature type="transmembrane region" description="Helical" evidence="7">
    <location>
        <begin position="159"/>
        <end position="183"/>
    </location>
</feature>
<dbReference type="Proteomes" id="UP000316343">
    <property type="component" value="Unassembled WGS sequence"/>
</dbReference>
<comment type="similarity">
    <text evidence="6">Belongs to the exbB/tolQ family.</text>
</comment>
<sequence length="227" mass="24303">MGAVETGWMQLIDFGALTIVLAGTMLATLARCGIADLRIAISALIGLLTARFDEDANRIALARCLQAIERAGPLAADTELPPDPAIASMTEAYLRSGSREALHTARRAARTAREMRREQAVRTFEYAGELAPVFGLVGTLFAITQIAPAAETISTEATLGAISTAVLSSLYGVLSAHLVCIPLGRAVERRGQREQDIRDALFDWFDAEIGGKKRARPPASTLIREVA</sequence>
<accession>A0A547PAA5</accession>
<dbReference type="EMBL" id="VHJK01000001">
    <property type="protein sequence ID" value="TRD11082.1"/>
    <property type="molecule type" value="Genomic_DNA"/>
</dbReference>
<keyword evidence="6" id="KW-0653">Protein transport</keyword>
<keyword evidence="6" id="KW-0813">Transport</keyword>
<organism evidence="9 10">
    <name type="scientific">Erythrobacter insulae</name>
    <dbReference type="NCBI Taxonomy" id="2584124"/>
    <lineage>
        <taxon>Bacteria</taxon>
        <taxon>Pseudomonadati</taxon>
        <taxon>Pseudomonadota</taxon>
        <taxon>Alphaproteobacteria</taxon>
        <taxon>Sphingomonadales</taxon>
        <taxon>Erythrobacteraceae</taxon>
        <taxon>Erythrobacter/Porphyrobacter group</taxon>
        <taxon>Erythrobacter</taxon>
    </lineage>
</organism>
<evidence type="ECO:0000256" key="6">
    <source>
        <dbReference type="RuleBase" id="RU004057"/>
    </source>
</evidence>
<evidence type="ECO:0000256" key="1">
    <source>
        <dbReference type="ARBA" id="ARBA00004651"/>
    </source>
</evidence>
<evidence type="ECO:0000313" key="9">
    <source>
        <dbReference type="EMBL" id="TRD11082.1"/>
    </source>
</evidence>
<comment type="subcellular location">
    <subcellularLocation>
        <location evidence="1">Cell membrane</location>
        <topology evidence="1">Multi-pass membrane protein</topology>
    </subcellularLocation>
    <subcellularLocation>
        <location evidence="6">Membrane</location>
        <topology evidence="6">Multi-pass membrane protein</topology>
    </subcellularLocation>
</comment>
<comment type="caution">
    <text evidence="9">The sequence shown here is derived from an EMBL/GenBank/DDBJ whole genome shotgun (WGS) entry which is preliminary data.</text>
</comment>
<evidence type="ECO:0000256" key="5">
    <source>
        <dbReference type="ARBA" id="ARBA00023136"/>
    </source>
</evidence>
<name>A0A547PAA5_9SPHN</name>
<evidence type="ECO:0000256" key="3">
    <source>
        <dbReference type="ARBA" id="ARBA00022692"/>
    </source>
</evidence>
<gene>
    <name evidence="9" type="ORF">FGU71_03920</name>
</gene>
<dbReference type="InterPro" id="IPR002898">
    <property type="entry name" value="MotA_ExbB_proton_chnl"/>
</dbReference>
<keyword evidence="4 7" id="KW-1133">Transmembrane helix</keyword>
<keyword evidence="2" id="KW-1003">Cell membrane</keyword>
<dbReference type="GO" id="GO:0006935">
    <property type="term" value="P:chemotaxis"/>
    <property type="evidence" value="ECO:0007669"/>
    <property type="project" value="InterPro"/>
</dbReference>
<evidence type="ECO:0000256" key="4">
    <source>
        <dbReference type="ARBA" id="ARBA00022989"/>
    </source>
</evidence>
<feature type="transmembrane region" description="Helical" evidence="7">
    <location>
        <begin position="12"/>
        <end position="30"/>
    </location>
</feature>
<keyword evidence="5 7" id="KW-0472">Membrane</keyword>
<reference evidence="9 10" key="1">
    <citation type="submission" date="2019-06" db="EMBL/GenBank/DDBJ databases">
        <title>Erythrobacter insulae sp. nov., isolated from a tidal flat.</title>
        <authorList>
            <person name="Yoon J.-H."/>
        </authorList>
    </citation>
    <scope>NUCLEOTIDE SEQUENCE [LARGE SCALE GENOMIC DNA]</scope>
    <source>
        <strain evidence="9 10">JBTF-M21</strain>
    </source>
</reference>
<keyword evidence="10" id="KW-1185">Reference proteome</keyword>
<proteinExistence type="inferred from homology"/>
<feature type="transmembrane region" description="Helical" evidence="7">
    <location>
        <begin position="126"/>
        <end position="147"/>
    </location>
</feature>
<keyword evidence="3 7" id="KW-0812">Transmembrane</keyword>
<evidence type="ECO:0000256" key="2">
    <source>
        <dbReference type="ARBA" id="ARBA00022475"/>
    </source>
</evidence>
<dbReference type="OrthoDB" id="9806929at2"/>
<dbReference type="InterPro" id="IPR047055">
    <property type="entry name" value="MotA-like"/>
</dbReference>
<dbReference type="PANTHER" id="PTHR30433">
    <property type="entry name" value="CHEMOTAXIS PROTEIN MOTA"/>
    <property type="match status" value="1"/>
</dbReference>
<protein>
    <recommendedName>
        <fullName evidence="8">MotA/TolQ/ExbB proton channel domain-containing protein</fullName>
    </recommendedName>
</protein>